<gene>
    <name evidence="3" type="ORF">ATN88_18630</name>
</gene>
<dbReference type="PANTHER" id="PTHR43798:SF31">
    <property type="entry name" value="AB HYDROLASE SUPERFAMILY PROTEIN YCLE"/>
    <property type="match status" value="1"/>
</dbReference>
<reference evidence="3 4" key="1">
    <citation type="submission" date="2015-11" db="EMBL/GenBank/DDBJ databases">
        <title>Genomic Taxonomy of the Vibrionaceae.</title>
        <authorList>
            <person name="Gomez-Gil B."/>
            <person name="Enciso-Ibarra J."/>
        </authorList>
    </citation>
    <scope>NUCLEOTIDE SEQUENCE [LARGE SCALE GENOMIC DNA]</scope>
    <source>
        <strain evidence="3 4">CAIM 912</strain>
    </source>
</reference>
<comment type="caution">
    <text evidence="3">The sequence shown here is derived from an EMBL/GenBank/DDBJ whole genome shotgun (WGS) entry which is preliminary data.</text>
</comment>
<evidence type="ECO:0000313" key="4">
    <source>
        <dbReference type="Proteomes" id="UP000070529"/>
    </source>
</evidence>
<dbReference type="STRING" id="294935.ATN88_18630"/>
<organism evidence="3 4">
    <name type="scientific">Enterovibrio coralii</name>
    <dbReference type="NCBI Taxonomy" id="294935"/>
    <lineage>
        <taxon>Bacteria</taxon>
        <taxon>Pseudomonadati</taxon>
        <taxon>Pseudomonadota</taxon>
        <taxon>Gammaproteobacteria</taxon>
        <taxon>Vibrionales</taxon>
        <taxon>Vibrionaceae</taxon>
        <taxon>Enterovibrio</taxon>
    </lineage>
</organism>
<dbReference type="SUPFAM" id="SSF53474">
    <property type="entry name" value="alpha/beta-Hydrolases"/>
    <property type="match status" value="1"/>
</dbReference>
<dbReference type="RefSeq" id="WP_067415121.1">
    <property type="nucleotide sequence ID" value="NZ_LNTY01000032.1"/>
</dbReference>
<dbReference type="GO" id="GO:0016787">
    <property type="term" value="F:hydrolase activity"/>
    <property type="evidence" value="ECO:0007669"/>
    <property type="project" value="UniProtKB-KW"/>
</dbReference>
<dbReference type="OrthoDB" id="334507at2"/>
<dbReference type="Gene3D" id="3.40.50.1820">
    <property type="entry name" value="alpha/beta hydrolase"/>
    <property type="match status" value="1"/>
</dbReference>
<dbReference type="EMBL" id="LNTY01000032">
    <property type="protein sequence ID" value="KXF81968.1"/>
    <property type="molecule type" value="Genomic_DNA"/>
</dbReference>
<accession>A0A135I986</accession>
<dbReference type="InterPro" id="IPR000073">
    <property type="entry name" value="AB_hydrolase_1"/>
</dbReference>
<dbReference type="AlphaFoldDB" id="A0A135I986"/>
<keyword evidence="1" id="KW-0378">Hydrolase</keyword>
<sequence>MDVSVKGSGQSIILLPGLFAGGWIWDDVTEQLLINGFKVISFNDPIPVSLKGSMEYAIKKIDELVERCDDKPIIAGNSMGALISLEYTKVHPTKISGLIVSGSPGLAELETGVTLADLKTGEVSVARELADRVFFDKGKIPHHGVKEIAELFSNKRAFLNIAKWLGVSRDYDVPSSVKMIPHDIQLIWGDHDEITPIYPWEKLAETEINLRVNKVVNCGHSPMLELPSQFSRLILEYSDLMVEAAI</sequence>
<evidence type="ECO:0000259" key="2">
    <source>
        <dbReference type="Pfam" id="PF00561"/>
    </source>
</evidence>
<dbReference type="Proteomes" id="UP000070529">
    <property type="component" value="Unassembled WGS sequence"/>
</dbReference>
<dbReference type="InterPro" id="IPR050266">
    <property type="entry name" value="AB_hydrolase_sf"/>
</dbReference>
<evidence type="ECO:0000256" key="1">
    <source>
        <dbReference type="ARBA" id="ARBA00022801"/>
    </source>
</evidence>
<name>A0A135I986_9GAMM</name>
<proteinExistence type="predicted"/>
<dbReference type="Pfam" id="PF00561">
    <property type="entry name" value="Abhydrolase_1"/>
    <property type="match status" value="1"/>
</dbReference>
<dbReference type="GO" id="GO:0016020">
    <property type="term" value="C:membrane"/>
    <property type="evidence" value="ECO:0007669"/>
    <property type="project" value="TreeGrafter"/>
</dbReference>
<protein>
    <recommendedName>
        <fullName evidence="2">AB hydrolase-1 domain-containing protein</fullName>
    </recommendedName>
</protein>
<evidence type="ECO:0000313" key="3">
    <source>
        <dbReference type="EMBL" id="KXF81968.1"/>
    </source>
</evidence>
<dbReference type="PANTHER" id="PTHR43798">
    <property type="entry name" value="MONOACYLGLYCEROL LIPASE"/>
    <property type="match status" value="1"/>
</dbReference>
<feature type="domain" description="AB hydrolase-1" evidence="2">
    <location>
        <begin position="12"/>
        <end position="225"/>
    </location>
</feature>
<dbReference type="InterPro" id="IPR029058">
    <property type="entry name" value="AB_hydrolase_fold"/>
</dbReference>
<keyword evidence="4" id="KW-1185">Reference proteome</keyword>